<dbReference type="GO" id="GO:0005509">
    <property type="term" value="F:calcium ion binding"/>
    <property type="evidence" value="ECO:0007669"/>
    <property type="project" value="InterPro"/>
</dbReference>
<organism evidence="6 7">
    <name type="scientific">Rhodamnia argentea</name>
    <dbReference type="NCBI Taxonomy" id="178133"/>
    <lineage>
        <taxon>Eukaryota</taxon>
        <taxon>Viridiplantae</taxon>
        <taxon>Streptophyta</taxon>
        <taxon>Embryophyta</taxon>
        <taxon>Tracheophyta</taxon>
        <taxon>Spermatophyta</taxon>
        <taxon>Magnoliopsida</taxon>
        <taxon>eudicotyledons</taxon>
        <taxon>Gunneridae</taxon>
        <taxon>Pentapetalae</taxon>
        <taxon>rosids</taxon>
        <taxon>malvids</taxon>
        <taxon>Myrtales</taxon>
        <taxon>Myrtaceae</taxon>
        <taxon>Myrtoideae</taxon>
        <taxon>Myrteae</taxon>
        <taxon>Australasian group</taxon>
        <taxon>Rhodamnia</taxon>
    </lineage>
</organism>
<accession>A0A8B8NVC0</accession>
<evidence type="ECO:0000256" key="3">
    <source>
        <dbReference type="ARBA" id="ARBA00022833"/>
    </source>
</evidence>
<name>A0A8B8NVC0_9MYRT</name>
<dbReference type="InterPro" id="IPR018247">
    <property type="entry name" value="EF_Hand_1_Ca_BS"/>
</dbReference>
<reference evidence="6" key="1">
    <citation type="submission" date="2025-05" db="UniProtKB">
        <authorList>
            <consortium name="RefSeq"/>
        </authorList>
    </citation>
    <scope>NUCLEOTIDE SEQUENCE [LARGE SCALE GENOMIC DNA]</scope>
</reference>
<dbReference type="PROSITE" id="PS00018">
    <property type="entry name" value="EF_HAND_1"/>
    <property type="match status" value="1"/>
</dbReference>
<dbReference type="GeneID" id="115738101"/>
<dbReference type="InterPro" id="IPR011992">
    <property type="entry name" value="EF-hand-dom_pair"/>
</dbReference>
<evidence type="ECO:0000313" key="6">
    <source>
        <dbReference type="Proteomes" id="UP000827889"/>
    </source>
</evidence>
<keyword evidence="2" id="KW-0863">Zinc-finger</keyword>
<evidence type="ECO:0000313" key="7">
    <source>
        <dbReference type="RefSeq" id="XP_030526476.1"/>
    </source>
</evidence>
<feature type="domain" description="EF-hand" evidence="5">
    <location>
        <begin position="61"/>
        <end position="85"/>
    </location>
</feature>
<dbReference type="SUPFAM" id="SSF47473">
    <property type="entry name" value="EF-hand"/>
    <property type="match status" value="1"/>
</dbReference>
<keyword evidence="6" id="KW-1185">Reference proteome</keyword>
<dbReference type="KEGG" id="rarg:115738101"/>
<dbReference type="GO" id="GO:0008270">
    <property type="term" value="F:zinc ion binding"/>
    <property type="evidence" value="ECO:0007669"/>
    <property type="project" value="UniProtKB-KW"/>
</dbReference>
<evidence type="ECO:0000256" key="4">
    <source>
        <dbReference type="ARBA" id="ARBA00022837"/>
    </source>
</evidence>
<dbReference type="OrthoDB" id="8785703at2759"/>
<dbReference type="RefSeq" id="XP_030526476.1">
    <property type="nucleotide sequence ID" value="XM_030670616.2"/>
</dbReference>
<keyword evidence="4" id="KW-0106">Calcium</keyword>
<proteinExistence type="predicted"/>
<evidence type="ECO:0000259" key="5">
    <source>
        <dbReference type="PROSITE" id="PS50222"/>
    </source>
</evidence>
<evidence type="ECO:0000256" key="1">
    <source>
        <dbReference type="ARBA" id="ARBA00022723"/>
    </source>
</evidence>
<dbReference type="InterPro" id="IPR043145">
    <property type="entry name" value="Znf_ZZ_sf"/>
</dbReference>
<keyword evidence="3" id="KW-0862">Zinc</keyword>
<gene>
    <name evidence="7" type="primary">LOC115738101</name>
</gene>
<dbReference type="Proteomes" id="UP000827889">
    <property type="component" value="Chromosome 2"/>
</dbReference>
<evidence type="ECO:0000256" key="2">
    <source>
        <dbReference type="ARBA" id="ARBA00022771"/>
    </source>
</evidence>
<dbReference type="InterPro" id="IPR002048">
    <property type="entry name" value="EF_hand_dom"/>
</dbReference>
<dbReference type="PROSITE" id="PS50222">
    <property type="entry name" value="EF_HAND_2"/>
    <property type="match status" value="1"/>
</dbReference>
<reference evidence="7" key="2">
    <citation type="submission" date="2025-08" db="UniProtKB">
        <authorList>
            <consortium name="RefSeq"/>
        </authorList>
    </citation>
    <scope>IDENTIFICATION</scope>
    <source>
        <tissue evidence="7">Leaf</tissue>
    </source>
</reference>
<dbReference type="AlphaFoldDB" id="A0A8B8NVC0"/>
<protein>
    <submittedName>
        <fullName evidence="7">Uncharacterized protein LOC115738101</fullName>
    </submittedName>
</protein>
<sequence length="178" mass="19800">MEDIRLAASLFFEKNPGSKNAARAEFSTLREAKPGRVAKKAFGEHLQRCHPGCSTLNLASELDADRDGYLTFEDFLVCCYLFQTRPVCRQCKAIAKLVFYTCLQCFVEGKSKGPTYDLCPKCYRDRNKSSHPHNLFVDNYALANIIRIPPKDLPIEAKIGSSVAIGLTMDKLLSGSGN</sequence>
<keyword evidence="1" id="KW-0479">Metal-binding</keyword>
<dbReference type="Gene3D" id="3.30.60.90">
    <property type="match status" value="1"/>
</dbReference>